<proteinExistence type="predicted"/>
<reference evidence="1 2" key="1">
    <citation type="journal article" date="2014" name="Genome Announc.">
        <title>Complete Genome Sequence of Cronobacter sakazakii Strain CMCC 45402.</title>
        <authorList>
            <person name="Zhao Z."/>
            <person name="Wang L."/>
            <person name="Wang B."/>
            <person name="Liang H."/>
            <person name="Ye Q."/>
            <person name="Zeng M."/>
        </authorList>
    </citation>
    <scope>NUCLEOTIDE SEQUENCE [LARGE SCALE GENOMIC DNA]</scope>
    <source>
        <strain evidence="2">45402</strain>
    </source>
</reference>
<evidence type="ECO:0000313" key="1">
    <source>
        <dbReference type="EMBL" id="AHB70561.1"/>
    </source>
</evidence>
<organism evidence="1 2">
    <name type="scientific">Cronobacter malonaticus</name>
    <dbReference type="NCBI Taxonomy" id="413503"/>
    <lineage>
        <taxon>Bacteria</taxon>
        <taxon>Pseudomonadati</taxon>
        <taxon>Pseudomonadota</taxon>
        <taxon>Gammaproteobacteria</taxon>
        <taxon>Enterobacterales</taxon>
        <taxon>Enterobacteriaceae</taxon>
        <taxon>Cronobacter</taxon>
    </lineage>
</organism>
<dbReference type="EMBL" id="CP006731">
    <property type="protein sequence ID" value="AHB70561.1"/>
    <property type="molecule type" value="Genomic_DNA"/>
</dbReference>
<accession>V5TZ59</accession>
<evidence type="ECO:0000313" key="2">
    <source>
        <dbReference type="Proteomes" id="UP000018545"/>
    </source>
</evidence>
<sequence length="42" mass="4884">MSESVASLPSDRDFCLKSTFSRYVYALSDQKKTILRRRSQLV</sequence>
<dbReference type="AlphaFoldDB" id="V5TZ59"/>
<dbReference type="HOGENOM" id="CLU_3250265_0_0_6"/>
<dbReference type="PATRIC" id="fig|1401659.3.peg.2174"/>
<name>V5TZ59_9ENTR</name>
<gene>
    <name evidence="1" type="ORF">P262_03080</name>
</gene>
<protein>
    <submittedName>
        <fullName evidence="1">Uncharacterized protein</fullName>
    </submittedName>
</protein>
<dbReference type="KEGG" id="csi:P262_03080"/>
<dbReference type="Proteomes" id="UP000018545">
    <property type="component" value="Chromosome"/>
</dbReference>